<reference evidence="3" key="1">
    <citation type="journal article" date="2020" name="bioRxiv">
        <title>Comparative genomics of Chlamydomonas.</title>
        <authorList>
            <person name="Craig R.J."/>
            <person name="Hasan A.R."/>
            <person name="Ness R.W."/>
            <person name="Keightley P.D."/>
        </authorList>
    </citation>
    <scope>NUCLEOTIDE SEQUENCE</scope>
    <source>
        <strain evidence="3">CCAP 11/70</strain>
    </source>
</reference>
<dbReference type="Gene3D" id="3.40.50.300">
    <property type="entry name" value="P-loop containing nucleotide triphosphate hydrolases"/>
    <property type="match status" value="1"/>
</dbReference>
<name>A0A836C268_9CHLO</name>
<dbReference type="EMBL" id="JAEHOE010000014">
    <property type="protein sequence ID" value="KAG2497530.1"/>
    <property type="molecule type" value="Genomic_DNA"/>
</dbReference>
<dbReference type="Proteomes" id="UP000612055">
    <property type="component" value="Unassembled WGS sequence"/>
</dbReference>
<feature type="region of interest" description="Disordered" evidence="1">
    <location>
        <begin position="626"/>
        <end position="734"/>
    </location>
</feature>
<feature type="compositionally biased region" description="Gly residues" evidence="1">
    <location>
        <begin position="626"/>
        <end position="660"/>
    </location>
</feature>
<dbReference type="InterPro" id="IPR027417">
    <property type="entry name" value="P-loop_NTPase"/>
</dbReference>
<evidence type="ECO:0000256" key="1">
    <source>
        <dbReference type="SAM" id="MobiDB-lite"/>
    </source>
</evidence>
<evidence type="ECO:0000313" key="3">
    <source>
        <dbReference type="EMBL" id="KAG2497530.1"/>
    </source>
</evidence>
<keyword evidence="2" id="KW-0732">Signal</keyword>
<protein>
    <submittedName>
        <fullName evidence="3">Uncharacterized protein</fullName>
    </submittedName>
</protein>
<keyword evidence="4" id="KW-1185">Reference proteome</keyword>
<accession>A0A836C268</accession>
<dbReference type="AlphaFoldDB" id="A0A836C268"/>
<comment type="caution">
    <text evidence="3">The sequence shown here is derived from an EMBL/GenBank/DDBJ whole genome shotgun (WGS) entry which is preliminary data.</text>
</comment>
<evidence type="ECO:0000256" key="2">
    <source>
        <dbReference type="SAM" id="SignalP"/>
    </source>
</evidence>
<organism evidence="3 4">
    <name type="scientific">Edaphochlamys debaryana</name>
    <dbReference type="NCBI Taxonomy" id="47281"/>
    <lineage>
        <taxon>Eukaryota</taxon>
        <taxon>Viridiplantae</taxon>
        <taxon>Chlorophyta</taxon>
        <taxon>core chlorophytes</taxon>
        <taxon>Chlorophyceae</taxon>
        <taxon>CS clade</taxon>
        <taxon>Chlamydomonadales</taxon>
        <taxon>Chlamydomonadales incertae sedis</taxon>
        <taxon>Edaphochlamys</taxon>
    </lineage>
</organism>
<dbReference type="OrthoDB" id="529546at2759"/>
<gene>
    <name evidence="3" type="ORF">HYH03_004678</name>
</gene>
<proteinExistence type="predicted"/>
<feature type="signal peptide" evidence="2">
    <location>
        <begin position="1"/>
        <end position="25"/>
    </location>
</feature>
<feature type="compositionally biased region" description="Basic and acidic residues" evidence="1">
    <location>
        <begin position="669"/>
        <end position="684"/>
    </location>
</feature>
<sequence>MATRLRGLLALGLAFCVATLQPALAQATANLTLRSPSPTNGSHQHVGLLPKGAPESEEVALDALGADHVEQVFIHRFSRILSNTTLRKGFDEALDIILAAPDVVGKAFALAPPSAQLLQDAVSGSEAAWKAIAISRAIAANFSTGAAGASPAAPLHDATELTAALAELNLHLSDLSAASCHPITRRVVLAALVRLLLGLHHAGGSSHADASILRSSPGLRRGLFRALRLLYNRHRQGAAAKGAIEFLHVSKSGGTSMCSVADRNGCSAESTTNYGNCMVRRFDDRPRWVSARQHAAVQALDGWRWYYRYLVRRGERPCEYRDEFMHRKRFTFYSNEFAAHGGLEPGAEADPAASSSPAGAHPPWASAHVCPQFLNVLMLRAPLARLASHLRWIIKVYRTEYGRAHEAFFRGRNATSWRQLAPAAVDNYYTRLLLGEAVYYAPPGSITDEHVAAARLVLLQFDVVLLLESGELDELWLRHALGWRVGLAAAHARSHGGAGRGAAEALIPADLPDLEAANEPDVRLYDFGVAVHLLDGLLFGAVAAAGLLPYPSFDQMRPQDAHVGRRVRCGFVTRRLQLLEGKGENASALDAALGRPYAAPFPRILSPDERVRGGAAEVAAALAAAGGPGQGQAGQGQAGQGQAGQGQAGQGQAQGQGQAGQGQAQGAQGEKEVREGELHWRRQALELGVDGEAQGESGLGTGDEGRSGRTTAHGISTALEEGLEGEGGRGGAAA</sequence>
<evidence type="ECO:0000313" key="4">
    <source>
        <dbReference type="Proteomes" id="UP000612055"/>
    </source>
</evidence>
<feature type="chain" id="PRO_5032377987" evidence="2">
    <location>
        <begin position="26"/>
        <end position="734"/>
    </location>
</feature>